<name>A0A2W6MU42_9HELI</name>
<dbReference type="GO" id="GO:0015297">
    <property type="term" value="F:antiporter activity"/>
    <property type="evidence" value="ECO:0007669"/>
    <property type="project" value="UniProtKB-KW"/>
</dbReference>
<feature type="transmembrane region" description="Helical" evidence="10">
    <location>
        <begin position="93"/>
        <end position="116"/>
    </location>
</feature>
<feature type="transmembrane region" description="Helical" evidence="10">
    <location>
        <begin position="353"/>
        <end position="377"/>
    </location>
</feature>
<dbReference type="InterPro" id="IPR050222">
    <property type="entry name" value="MATE_MdtK"/>
</dbReference>
<dbReference type="EMBL" id="NBIU01000018">
    <property type="protein sequence ID" value="PZT47912.1"/>
    <property type="molecule type" value="Genomic_DNA"/>
</dbReference>
<feature type="transmembrane region" description="Helical" evidence="10">
    <location>
        <begin position="198"/>
        <end position="222"/>
    </location>
</feature>
<evidence type="ECO:0000256" key="4">
    <source>
        <dbReference type="ARBA" id="ARBA00022475"/>
    </source>
</evidence>
<keyword evidence="6 10" id="KW-1133">Transmembrane helix</keyword>
<dbReference type="GO" id="GO:0005886">
    <property type="term" value="C:plasma membrane"/>
    <property type="evidence" value="ECO:0007669"/>
    <property type="project" value="UniProtKB-SubCell"/>
</dbReference>
<dbReference type="PANTHER" id="PTHR43298">
    <property type="entry name" value="MULTIDRUG RESISTANCE PROTEIN NORM-RELATED"/>
    <property type="match status" value="1"/>
</dbReference>
<evidence type="ECO:0000256" key="7">
    <source>
        <dbReference type="ARBA" id="ARBA00023065"/>
    </source>
</evidence>
<evidence type="ECO:0000256" key="10">
    <source>
        <dbReference type="SAM" id="Phobius"/>
    </source>
</evidence>
<evidence type="ECO:0000256" key="9">
    <source>
        <dbReference type="ARBA" id="ARBA00031636"/>
    </source>
</evidence>
<organism evidence="11 12">
    <name type="scientific">Helicobacter valdiviensis</name>
    <dbReference type="NCBI Taxonomy" id="1458358"/>
    <lineage>
        <taxon>Bacteria</taxon>
        <taxon>Pseudomonadati</taxon>
        <taxon>Campylobacterota</taxon>
        <taxon>Epsilonproteobacteria</taxon>
        <taxon>Campylobacterales</taxon>
        <taxon>Helicobacteraceae</taxon>
        <taxon>Helicobacter</taxon>
    </lineage>
</organism>
<dbReference type="GO" id="GO:0006811">
    <property type="term" value="P:monoatomic ion transport"/>
    <property type="evidence" value="ECO:0007669"/>
    <property type="project" value="UniProtKB-KW"/>
</dbReference>
<dbReference type="CDD" id="cd13137">
    <property type="entry name" value="MATE_NorM_like"/>
    <property type="match status" value="1"/>
</dbReference>
<protein>
    <recommendedName>
        <fullName evidence="9">Multidrug-efflux transporter</fullName>
    </recommendedName>
</protein>
<dbReference type="AlphaFoldDB" id="A0A2W6MU42"/>
<comment type="caution">
    <text evidence="11">The sequence shown here is derived from an EMBL/GenBank/DDBJ whole genome shotgun (WGS) entry which is preliminary data.</text>
</comment>
<keyword evidence="8 10" id="KW-0472">Membrane</keyword>
<dbReference type="PIRSF" id="PIRSF006603">
    <property type="entry name" value="DinF"/>
    <property type="match status" value="1"/>
</dbReference>
<evidence type="ECO:0000256" key="2">
    <source>
        <dbReference type="ARBA" id="ARBA00022448"/>
    </source>
</evidence>
<keyword evidence="2" id="KW-0813">Transport</keyword>
<evidence type="ECO:0000313" key="11">
    <source>
        <dbReference type="EMBL" id="PZT47912.1"/>
    </source>
</evidence>
<evidence type="ECO:0000256" key="5">
    <source>
        <dbReference type="ARBA" id="ARBA00022692"/>
    </source>
</evidence>
<dbReference type="OrthoDB" id="9805232at2"/>
<feature type="transmembrane region" description="Helical" evidence="10">
    <location>
        <begin position="136"/>
        <end position="161"/>
    </location>
</feature>
<proteinExistence type="predicted"/>
<comment type="subcellular location">
    <subcellularLocation>
        <location evidence="1">Cell membrane</location>
        <topology evidence="1">Multi-pass membrane protein</topology>
    </subcellularLocation>
</comment>
<dbReference type="Pfam" id="PF01554">
    <property type="entry name" value="MatE"/>
    <property type="match status" value="2"/>
</dbReference>
<keyword evidence="3" id="KW-0050">Antiport</keyword>
<keyword evidence="4" id="KW-1003">Cell membrane</keyword>
<accession>A0A2W6MU42</accession>
<reference evidence="11 12" key="1">
    <citation type="submission" date="2017-03" db="EMBL/GenBank/DDBJ databases">
        <title>Genomic and clinical evidence uncovers the enterohepatic species Helicobacter valdiviensis as a potential human intestinal pathogen.</title>
        <authorList>
            <person name="Fresia P."/>
            <person name="Jara R."/>
            <person name="Sierra R."/>
            <person name="Ferres I."/>
            <person name="Greif G."/>
            <person name="Iraola G."/>
            <person name="Collado L."/>
        </authorList>
    </citation>
    <scope>NUCLEOTIDE SEQUENCE [LARGE SCALE GENOMIC DNA]</scope>
    <source>
        <strain evidence="11 12">WBE14</strain>
    </source>
</reference>
<feature type="transmembrane region" description="Helical" evidence="10">
    <location>
        <begin position="21"/>
        <end position="43"/>
    </location>
</feature>
<evidence type="ECO:0000256" key="8">
    <source>
        <dbReference type="ARBA" id="ARBA00023136"/>
    </source>
</evidence>
<feature type="transmembrane region" description="Helical" evidence="10">
    <location>
        <begin position="322"/>
        <end position="341"/>
    </location>
</feature>
<dbReference type="PANTHER" id="PTHR43298:SF2">
    <property type="entry name" value="FMN_FAD EXPORTER YEEO-RELATED"/>
    <property type="match status" value="1"/>
</dbReference>
<keyword evidence="12" id="KW-1185">Reference proteome</keyword>
<dbReference type="NCBIfam" id="TIGR00797">
    <property type="entry name" value="matE"/>
    <property type="match status" value="1"/>
</dbReference>
<keyword evidence="7" id="KW-0406">Ion transport</keyword>
<feature type="transmembrane region" description="Helical" evidence="10">
    <location>
        <begin position="283"/>
        <end position="301"/>
    </location>
</feature>
<dbReference type="GO" id="GO:0042910">
    <property type="term" value="F:xenobiotic transmembrane transporter activity"/>
    <property type="evidence" value="ECO:0007669"/>
    <property type="project" value="InterPro"/>
</dbReference>
<feature type="transmembrane region" description="Helical" evidence="10">
    <location>
        <begin position="416"/>
        <end position="437"/>
    </location>
</feature>
<evidence type="ECO:0000313" key="12">
    <source>
        <dbReference type="Proteomes" id="UP000249746"/>
    </source>
</evidence>
<keyword evidence="5 10" id="KW-0812">Transmembrane</keyword>
<sequence length="448" mass="49756">MPKRNKMRFFSLKRSKKILNIATPSGLNSLLDVINISIDLLLIGKLGEAFVVAVGVSLNYMMLIFAITTIVFVGNSALVARFIGFGDKKQASIVVSSLSFASLLIAIPTTLLAFLFYDTFFTWIGISKEAKELGDIYLSIILFSIPLLLIKQVSISAFSAAAYTKIPFIIKIFITFLNVGLKYSFIFGFLFFPQLGLVGAALSTLIVNFLETLALFMCLLFLKKSPISIGNQINFDYIKRAFIVGLPSGCERFFTLISILLMTKFVALYGSTDLAGYQIATRIEGFAFMPGFGFMIAAMALMGQNLGAKKPLEAKYSIQNTLLLGGFFMGIMGILMSSFAYPISSIFNKDSQIALASASYLIPLGLSQIPLAFIFILDGALRGAGITKITLITNAIMIWGLRVIPCYFIAKLQYPVIYIYICISLETFLRAFVYWRIFRKCKWRHHKV</sequence>
<evidence type="ECO:0000256" key="3">
    <source>
        <dbReference type="ARBA" id="ARBA00022449"/>
    </source>
</evidence>
<dbReference type="InterPro" id="IPR002528">
    <property type="entry name" value="MATE_fam"/>
</dbReference>
<gene>
    <name evidence="11" type="ORF">B6S12_06640</name>
</gene>
<feature type="transmembrane region" description="Helical" evidence="10">
    <location>
        <begin position="389"/>
        <end position="410"/>
    </location>
</feature>
<evidence type="ECO:0000256" key="1">
    <source>
        <dbReference type="ARBA" id="ARBA00004651"/>
    </source>
</evidence>
<dbReference type="Proteomes" id="UP000249746">
    <property type="component" value="Unassembled WGS sequence"/>
</dbReference>
<feature type="transmembrane region" description="Helical" evidence="10">
    <location>
        <begin position="242"/>
        <end position="263"/>
    </location>
</feature>
<dbReference type="InterPro" id="IPR048279">
    <property type="entry name" value="MdtK-like"/>
</dbReference>
<feature type="transmembrane region" description="Helical" evidence="10">
    <location>
        <begin position="168"/>
        <end position="192"/>
    </location>
</feature>
<evidence type="ECO:0000256" key="6">
    <source>
        <dbReference type="ARBA" id="ARBA00022989"/>
    </source>
</evidence>